<evidence type="ECO:0000256" key="7">
    <source>
        <dbReference type="ARBA" id="ARBA00023157"/>
    </source>
</evidence>
<dbReference type="GO" id="GO:0016787">
    <property type="term" value="F:hydrolase activity"/>
    <property type="evidence" value="ECO:0007669"/>
    <property type="project" value="UniProtKB-KW"/>
</dbReference>
<dbReference type="InterPro" id="IPR049892">
    <property type="entry name" value="AA9"/>
</dbReference>
<organism evidence="14 15">
    <name type="scientific">Fistulina hepatica ATCC 64428</name>
    <dbReference type="NCBI Taxonomy" id="1128425"/>
    <lineage>
        <taxon>Eukaryota</taxon>
        <taxon>Fungi</taxon>
        <taxon>Dikarya</taxon>
        <taxon>Basidiomycota</taxon>
        <taxon>Agaricomycotina</taxon>
        <taxon>Agaricomycetes</taxon>
        <taxon>Agaricomycetidae</taxon>
        <taxon>Agaricales</taxon>
        <taxon>Fistulinaceae</taxon>
        <taxon>Fistulina</taxon>
    </lineage>
</organism>
<dbReference type="EC" id="1.14.99.56" evidence="12"/>
<dbReference type="AlphaFoldDB" id="A0A0D7ABX9"/>
<comment type="catalytic activity">
    <reaction evidence="11">
        <text>[(1-&gt;4)-beta-D-glucosyl]n+m + reduced acceptor + O2 = 4-dehydro-beta-D-glucosyl-[(1-&gt;4)-beta-D-glucosyl]n-1 + [(1-&gt;4)-beta-D-glucosyl]m + acceptor + H2O.</text>
        <dbReference type="EC" id="1.14.99.56"/>
    </reaction>
</comment>
<comment type="similarity">
    <text evidence="10">Belongs to the polysaccharide monooxygenase AA9 family.</text>
</comment>
<keyword evidence="6" id="KW-0503">Monooxygenase</keyword>
<keyword evidence="2" id="KW-0479">Metal-binding</keyword>
<dbReference type="Gene3D" id="2.70.50.70">
    <property type="match status" value="1"/>
</dbReference>
<evidence type="ECO:0000256" key="1">
    <source>
        <dbReference type="ARBA" id="ARBA00001973"/>
    </source>
</evidence>
<evidence type="ECO:0000256" key="9">
    <source>
        <dbReference type="ARBA" id="ARBA00023326"/>
    </source>
</evidence>
<dbReference type="GO" id="GO:0046872">
    <property type="term" value="F:metal ion binding"/>
    <property type="evidence" value="ECO:0007669"/>
    <property type="project" value="UniProtKB-KW"/>
</dbReference>
<keyword evidence="8" id="KW-0119">Carbohydrate metabolism</keyword>
<keyword evidence="9" id="KW-0624">Polysaccharide degradation</keyword>
<dbReference type="PANTHER" id="PTHR33353">
    <property type="entry name" value="PUTATIVE (AFU_ORTHOLOGUE AFUA_1G12560)-RELATED"/>
    <property type="match status" value="1"/>
</dbReference>
<feature type="non-terminal residue" evidence="14">
    <location>
        <position position="84"/>
    </location>
</feature>
<evidence type="ECO:0000256" key="2">
    <source>
        <dbReference type="ARBA" id="ARBA00022723"/>
    </source>
</evidence>
<protein>
    <recommendedName>
        <fullName evidence="12">lytic cellulose monooxygenase (C4-dehydrogenating)</fullName>
        <ecNumber evidence="12">1.14.99.56</ecNumber>
    </recommendedName>
</protein>
<dbReference type="OrthoDB" id="4849160at2759"/>
<feature type="non-terminal residue" evidence="14">
    <location>
        <position position="1"/>
    </location>
</feature>
<evidence type="ECO:0000256" key="12">
    <source>
        <dbReference type="ARBA" id="ARBA00047174"/>
    </source>
</evidence>
<keyword evidence="7" id="KW-1015">Disulfide bond</keyword>
<keyword evidence="5" id="KW-0186">Copper</keyword>
<evidence type="ECO:0000259" key="13">
    <source>
        <dbReference type="Pfam" id="PF03443"/>
    </source>
</evidence>
<evidence type="ECO:0000256" key="4">
    <source>
        <dbReference type="ARBA" id="ARBA00023002"/>
    </source>
</evidence>
<keyword evidence="15" id="KW-1185">Reference proteome</keyword>
<evidence type="ECO:0000313" key="15">
    <source>
        <dbReference type="Proteomes" id="UP000054144"/>
    </source>
</evidence>
<keyword evidence="4" id="KW-0560">Oxidoreductase</keyword>
<comment type="cofactor">
    <cofactor evidence="1">
        <name>Cu(2+)</name>
        <dbReference type="ChEBI" id="CHEBI:29036"/>
    </cofactor>
</comment>
<evidence type="ECO:0000256" key="6">
    <source>
        <dbReference type="ARBA" id="ARBA00023033"/>
    </source>
</evidence>
<sequence>IPSDLVAGQYLVRHEFIALHSAEVYSGAQFYPMCFQIQIDDSGDLEPETSDLAAFPGVYQGSDPGITIDIYETITNYIISGPEL</sequence>
<dbReference type="Pfam" id="PF03443">
    <property type="entry name" value="AA9"/>
    <property type="match status" value="1"/>
</dbReference>
<gene>
    <name evidence="14" type="ORF">FISHEDRAFT_30609</name>
</gene>
<reference evidence="14 15" key="1">
    <citation type="journal article" date="2015" name="Fungal Genet. Biol.">
        <title>Evolution of novel wood decay mechanisms in Agaricales revealed by the genome sequences of Fistulina hepatica and Cylindrobasidium torrendii.</title>
        <authorList>
            <person name="Floudas D."/>
            <person name="Held B.W."/>
            <person name="Riley R."/>
            <person name="Nagy L.G."/>
            <person name="Koehler G."/>
            <person name="Ransdell A.S."/>
            <person name="Younus H."/>
            <person name="Chow J."/>
            <person name="Chiniquy J."/>
            <person name="Lipzen A."/>
            <person name="Tritt A."/>
            <person name="Sun H."/>
            <person name="Haridas S."/>
            <person name="LaButti K."/>
            <person name="Ohm R.A."/>
            <person name="Kues U."/>
            <person name="Blanchette R.A."/>
            <person name="Grigoriev I.V."/>
            <person name="Minto R.E."/>
            <person name="Hibbett D.S."/>
        </authorList>
    </citation>
    <scope>NUCLEOTIDE SEQUENCE [LARGE SCALE GENOMIC DNA]</scope>
    <source>
        <strain evidence="14 15">ATCC 64428</strain>
    </source>
</reference>
<evidence type="ECO:0000313" key="14">
    <source>
        <dbReference type="EMBL" id="KIY48502.1"/>
    </source>
</evidence>
<feature type="domain" description="Auxiliary Activity family 9 catalytic" evidence="13">
    <location>
        <begin position="1"/>
        <end position="75"/>
    </location>
</feature>
<dbReference type="GO" id="GO:0030245">
    <property type="term" value="P:cellulose catabolic process"/>
    <property type="evidence" value="ECO:0007669"/>
    <property type="project" value="UniProtKB-KW"/>
</dbReference>
<dbReference type="GO" id="GO:0004497">
    <property type="term" value="F:monooxygenase activity"/>
    <property type="evidence" value="ECO:0007669"/>
    <property type="project" value="UniProtKB-KW"/>
</dbReference>
<evidence type="ECO:0000256" key="8">
    <source>
        <dbReference type="ARBA" id="ARBA00023277"/>
    </source>
</evidence>
<dbReference type="InterPro" id="IPR005103">
    <property type="entry name" value="AA9_LPMO"/>
</dbReference>
<name>A0A0D7ABX9_9AGAR</name>
<dbReference type="Proteomes" id="UP000054144">
    <property type="component" value="Unassembled WGS sequence"/>
</dbReference>
<dbReference type="PANTHER" id="PTHR33353:SF6">
    <property type="entry name" value="ENDOGLUCANASE IV"/>
    <property type="match status" value="1"/>
</dbReference>
<evidence type="ECO:0000256" key="3">
    <source>
        <dbReference type="ARBA" id="ARBA00023001"/>
    </source>
</evidence>
<accession>A0A0D7ABX9</accession>
<keyword evidence="14" id="KW-0378">Hydrolase</keyword>
<keyword evidence="3" id="KW-0136">Cellulose degradation</keyword>
<evidence type="ECO:0000256" key="5">
    <source>
        <dbReference type="ARBA" id="ARBA00023008"/>
    </source>
</evidence>
<proteinExistence type="inferred from homology"/>
<evidence type="ECO:0000256" key="11">
    <source>
        <dbReference type="ARBA" id="ARBA00045077"/>
    </source>
</evidence>
<evidence type="ECO:0000256" key="10">
    <source>
        <dbReference type="ARBA" id="ARBA00044502"/>
    </source>
</evidence>
<dbReference type="EMBL" id="KN881832">
    <property type="protein sequence ID" value="KIY48502.1"/>
    <property type="molecule type" value="Genomic_DNA"/>
</dbReference>